<comment type="caution">
    <text evidence="2">The sequence shown here is derived from an EMBL/GenBank/DDBJ whole genome shotgun (WGS) entry which is preliminary data.</text>
</comment>
<feature type="compositionally biased region" description="Basic and acidic residues" evidence="1">
    <location>
        <begin position="45"/>
        <end position="63"/>
    </location>
</feature>
<evidence type="ECO:0008006" key="4">
    <source>
        <dbReference type="Google" id="ProtNLM"/>
    </source>
</evidence>
<dbReference type="EMBL" id="LSYS01006880">
    <property type="protein sequence ID" value="OPJ73748.1"/>
    <property type="molecule type" value="Genomic_DNA"/>
</dbReference>
<proteinExistence type="predicted"/>
<dbReference type="OrthoDB" id="10584933at2759"/>
<evidence type="ECO:0000313" key="2">
    <source>
        <dbReference type="EMBL" id="OPJ73748.1"/>
    </source>
</evidence>
<protein>
    <recommendedName>
        <fullName evidence="4">Protein pxr1-like</fullName>
    </recommendedName>
</protein>
<accession>A0A1V4JNI0</accession>
<organism evidence="2 3">
    <name type="scientific">Patagioenas fasciata monilis</name>
    <dbReference type="NCBI Taxonomy" id="372326"/>
    <lineage>
        <taxon>Eukaryota</taxon>
        <taxon>Metazoa</taxon>
        <taxon>Chordata</taxon>
        <taxon>Craniata</taxon>
        <taxon>Vertebrata</taxon>
        <taxon>Euteleostomi</taxon>
        <taxon>Archelosauria</taxon>
        <taxon>Archosauria</taxon>
        <taxon>Dinosauria</taxon>
        <taxon>Saurischia</taxon>
        <taxon>Theropoda</taxon>
        <taxon>Coelurosauria</taxon>
        <taxon>Aves</taxon>
        <taxon>Neognathae</taxon>
        <taxon>Neoaves</taxon>
        <taxon>Columbimorphae</taxon>
        <taxon>Columbiformes</taxon>
        <taxon>Columbidae</taxon>
        <taxon>Patagioenas</taxon>
    </lineage>
</organism>
<feature type="region of interest" description="Disordered" evidence="1">
    <location>
        <begin position="19"/>
        <end position="73"/>
    </location>
</feature>
<evidence type="ECO:0000256" key="1">
    <source>
        <dbReference type="SAM" id="MobiDB-lite"/>
    </source>
</evidence>
<evidence type="ECO:0000313" key="3">
    <source>
        <dbReference type="Proteomes" id="UP000190648"/>
    </source>
</evidence>
<dbReference type="AlphaFoldDB" id="A0A1V4JNI0"/>
<dbReference type="Proteomes" id="UP000190648">
    <property type="component" value="Unassembled WGS sequence"/>
</dbReference>
<sequence>MPDRTNATGSKTCQLLAKAEPISNSGIDSGKRKKPAQVQLKRGVRICERNESVDDKVSKEGERGGAAGAGAEIPLQPLVQTTVRPAVPLQTIEVHGGTDINLQPMEPMLEQVNAQKRL</sequence>
<name>A0A1V4JNI0_PATFA</name>
<keyword evidence="3" id="KW-1185">Reference proteome</keyword>
<gene>
    <name evidence="2" type="ORF">AV530_013215</name>
</gene>
<reference evidence="2 3" key="1">
    <citation type="submission" date="2016-02" db="EMBL/GenBank/DDBJ databases">
        <title>Band-tailed pigeon sequencing and assembly.</title>
        <authorList>
            <person name="Soares A.E."/>
            <person name="Novak B.J."/>
            <person name="Rice E.S."/>
            <person name="O'Connell B."/>
            <person name="Chang D."/>
            <person name="Weber S."/>
            <person name="Shapiro B."/>
        </authorList>
    </citation>
    <scope>NUCLEOTIDE SEQUENCE [LARGE SCALE GENOMIC DNA]</scope>
    <source>
        <strain evidence="2">BTP2013</strain>
        <tissue evidence="2">Blood</tissue>
    </source>
</reference>